<keyword evidence="2" id="KW-0460">Magnesium</keyword>
<keyword evidence="4" id="KW-1185">Reference proteome</keyword>
<dbReference type="OrthoDB" id="3680851at2"/>
<sequence length="229" mass="25720">MGRYDLIFDADDTLWEETLFFERATAAFVDYLDHPTLSPAEVRAILDDIERANAAVHGYGAAVFERSLTECLERLRPDTPVNDADRALLRSFREIITERELELIVGVEETLHALGARHRLFLLTKGYEDVQRRKIEASGLAYLFAGIGIVPEKDPRAYHSFAATEGLEPAATWMIGNSPKSDIWPALKAGMGAVLVPNPMTWVLEQDDLPENHDRFHTVSPIGKLTEIF</sequence>
<dbReference type="InterPro" id="IPR023198">
    <property type="entry name" value="PGP-like_dom2"/>
</dbReference>
<accession>A0A223SA57</accession>
<keyword evidence="1 3" id="KW-0378">Hydrolase</keyword>
<dbReference type="EMBL" id="CP022753">
    <property type="protein sequence ID" value="ASU84969.1"/>
    <property type="molecule type" value="Genomic_DNA"/>
</dbReference>
<reference evidence="3 4" key="1">
    <citation type="submission" date="2017-08" db="EMBL/GenBank/DDBJ databases">
        <title>The complete genome sequence of Nocardiopsis gilva YIM 90087.</title>
        <authorList>
            <person name="Yin M."/>
            <person name="Tang S."/>
        </authorList>
    </citation>
    <scope>NUCLEOTIDE SEQUENCE [LARGE SCALE GENOMIC DNA]</scope>
    <source>
        <strain evidence="3 4">YIM 90087</strain>
    </source>
</reference>
<protein>
    <submittedName>
        <fullName evidence="3">Hydrolase</fullName>
    </submittedName>
</protein>
<evidence type="ECO:0000313" key="3">
    <source>
        <dbReference type="EMBL" id="ASU84969.1"/>
    </source>
</evidence>
<evidence type="ECO:0000256" key="1">
    <source>
        <dbReference type="ARBA" id="ARBA00022801"/>
    </source>
</evidence>
<dbReference type="SFLD" id="SFLDS00003">
    <property type="entry name" value="Haloacid_Dehalogenase"/>
    <property type="match status" value="1"/>
</dbReference>
<dbReference type="Gene3D" id="3.40.50.1000">
    <property type="entry name" value="HAD superfamily/HAD-like"/>
    <property type="match status" value="1"/>
</dbReference>
<dbReference type="AlphaFoldDB" id="A0A223SA57"/>
<dbReference type="SFLD" id="SFLDG01129">
    <property type="entry name" value="C1.5:_HAD__Beta-PGM__Phosphata"/>
    <property type="match status" value="1"/>
</dbReference>
<evidence type="ECO:0000256" key="2">
    <source>
        <dbReference type="ARBA" id="ARBA00022842"/>
    </source>
</evidence>
<gene>
    <name evidence="3" type="ORF">CDO52_21175</name>
</gene>
<dbReference type="SUPFAM" id="SSF56784">
    <property type="entry name" value="HAD-like"/>
    <property type="match status" value="1"/>
</dbReference>
<dbReference type="PANTHER" id="PTHR46470">
    <property type="entry name" value="N-ACYLNEURAMINATE-9-PHOSPHATASE"/>
    <property type="match status" value="1"/>
</dbReference>
<dbReference type="Proteomes" id="UP000215005">
    <property type="component" value="Chromosome"/>
</dbReference>
<evidence type="ECO:0000313" key="4">
    <source>
        <dbReference type="Proteomes" id="UP000215005"/>
    </source>
</evidence>
<name>A0A223SA57_9ACTN</name>
<organism evidence="3 4">
    <name type="scientific">Nocardiopsis gilva YIM 90087</name>
    <dbReference type="NCBI Taxonomy" id="1235441"/>
    <lineage>
        <taxon>Bacteria</taxon>
        <taxon>Bacillati</taxon>
        <taxon>Actinomycetota</taxon>
        <taxon>Actinomycetes</taxon>
        <taxon>Streptosporangiales</taxon>
        <taxon>Nocardiopsidaceae</taxon>
        <taxon>Nocardiopsis</taxon>
    </lineage>
</organism>
<dbReference type="Pfam" id="PF00702">
    <property type="entry name" value="Hydrolase"/>
    <property type="match status" value="1"/>
</dbReference>
<dbReference type="InterPro" id="IPR023214">
    <property type="entry name" value="HAD_sf"/>
</dbReference>
<dbReference type="KEGG" id="ngv:CDO52_21175"/>
<proteinExistence type="predicted"/>
<dbReference type="RefSeq" id="WP_017619731.1">
    <property type="nucleotide sequence ID" value="NZ_ANBG01000261.1"/>
</dbReference>
<dbReference type="Gene3D" id="1.10.150.240">
    <property type="entry name" value="Putative phosphatase, domain 2"/>
    <property type="match status" value="1"/>
</dbReference>
<dbReference type="InterPro" id="IPR036412">
    <property type="entry name" value="HAD-like_sf"/>
</dbReference>
<dbReference type="InterPro" id="IPR051400">
    <property type="entry name" value="HAD-like_hydrolase"/>
</dbReference>
<dbReference type="GO" id="GO:0016787">
    <property type="term" value="F:hydrolase activity"/>
    <property type="evidence" value="ECO:0007669"/>
    <property type="project" value="UniProtKB-KW"/>
</dbReference>